<dbReference type="STRING" id="1088721.JI59_05695"/>
<sequence length="106" mass="11137">MQDDHFIRNWNASRISFTGERTPALSRLVRRFHRRPQAKDAIGKAYGACKETALARKARLTGIALIGGMSAGTSLAVLLLGLAAMTYPLAGHAVSAAQAGCAGTLA</sequence>
<dbReference type="AlphaFoldDB" id="G6EEV8"/>
<dbReference type="RefSeq" id="WP_007013790.1">
    <property type="nucleotide sequence ID" value="NZ_AGFM01000043.1"/>
</dbReference>
<dbReference type="PATRIC" id="fig|1088721.3.peg.2845"/>
<dbReference type="EMBL" id="AGFM01000043">
    <property type="protein sequence ID" value="EHJ60173.1"/>
    <property type="molecule type" value="Genomic_DNA"/>
</dbReference>
<dbReference type="Proteomes" id="UP000004030">
    <property type="component" value="Unassembled WGS sequence"/>
</dbReference>
<evidence type="ECO:0000256" key="1">
    <source>
        <dbReference type="SAM" id="Phobius"/>
    </source>
</evidence>
<keyword evidence="3" id="KW-1185">Reference proteome</keyword>
<keyword evidence="1" id="KW-0812">Transmembrane</keyword>
<organism evidence="2 3">
    <name type="scientific">Novosphingobium pentaromativorans US6-1</name>
    <dbReference type="NCBI Taxonomy" id="1088721"/>
    <lineage>
        <taxon>Bacteria</taxon>
        <taxon>Pseudomonadati</taxon>
        <taxon>Pseudomonadota</taxon>
        <taxon>Alphaproteobacteria</taxon>
        <taxon>Sphingomonadales</taxon>
        <taxon>Sphingomonadaceae</taxon>
        <taxon>Novosphingobium</taxon>
    </lineage>
</organism>
<gene>
    <name evidence="2" type="ORF">NSU_2879</name>
</gene>
<keyword evidence="1" id="KW-1133">Transmembrane helix</keyword>
<feature type="transmembrane region" description="Helical" evidence="1">
    <location>
        <begin position="60"/>
        <end position="85"/>
    </location>
</feature>
<protein>
    <submittedName>
        <fullName evidence="2">Uncharacterized protein</fullName>
    </submittedName>
</protein>
<evidence type="ECO:0000313" key="2">
    <source>
        <dbReference type="EMBL" id="EHJ60173.1"/>
    </source>
</evidence>
<name>G6EEV8_9SPHN</name>
<comment type="caution">
    <text evidence="2">The sequence shown here is derived from an EMBL/GenBank/DDBJ whole genome shotgun (WGS) entry which is preliminary data.</text>
</comment>
<evidence type="ECO:0000313" key="3">
    <source>
        <dbReference type="Proteomes" id="UP000004030"/>
    </source>
</evidence>
<reference evidence="2 3" key="1">
    <citation type="journal article" date="2012" name="J. Bacteriol.">
        <title>Genome sequence of benzo(a)pyrene-degrading bacterium Novosphingobium pentaromativorans US6-1.</title>
        <authorList>
            <person name="Luo Y.R."/>
            <person name="Kang S.G."/>
            <person name="Kim S.J."/>
            <person name="Kim M.R."/>
            <person name="Li N."/>
            <person name="Lee J.H."/>
            <person name="Kwon K.K."/>
        </authorList>
    </citation>
    <scope>NUCLEOTIDE SEQUENCE [LARGE SCALE GENOMIC DNA]</scope>
    <source>
        <strain evidence="2 3">US6-1</strain>
    </source>
</reference>
<accession>G6EEV8</accession>
<keyword evidence="1" id="KW-0472">Membrane</keyword>
<proteinExistence type="predicted"/>